<keyword evidence="1" id="KW-1133">Transmembrane helix</keyword>
<comment type="caution">
    <text evidence="2">The sequence shown here is derived from an EMBL/GenBank/DDBJ whole genome shotgun (WGS) entry which is preliminary data.</text>
</comment>
<evidence type="ECO:0000256" key="1">
    <source>
        <dbReference type="SAM" id="Phobius"/>
    </source>
</evidence>
<gene>
    <name evidence="2" type="ORF">EC40967_4388</name>
</gene>
<feature type="transmembrane region" description="Helical" evidence="1">
    <location>
        <begin position="27"/>
        <end position="50"/>
    </location>
</feature>
<keyword evidence="1" id="KW-0472">Membrane</keyword>
<dbReference type="AlphaFoldDB" id="A0AAN3V791"/>
<dbReference type="Proteomes" id="UP000003866">
    <property type="component" value="Unassembled WGS sequence"/>
</dbReference>
<proteinExistence type="predicted"/>
<reference evidence="2 3" key="1">
    <citation type="submission" date="2011-12" db="EMBL/GenBank/DDBJ databases">
        <authorList>
            <person name="Brinkac L."/>
            <person name="Radune D."/>
            <person name="Sanka R."/>
            <person name="Selengut J."/>
            <person name="DebRoy C."/>
            <person name="Feng P."/>
            <person name="Fratamico P.M."/>
            <person name="Kapur V."/>
            <person name="Kariyawasam S."/>
            <person name="Losada L."/>
            <person name="Nierman W.C."/>
            <person name="Nelson K."/>
        </authorList>
    </citation>
    <scope>NUCLEOTIDE SEQUENCE [LARGE SCALE GENOMIC DNA]</scope>
    <source>
        <strain evidence="2 3">4.0967</strain>
    </source>
</reference>
<organism evidence="2 3">
    <name type="scientific">Escherichia coli 4.0967</name>
    <dbReference type="NCBI Taxonomy" id="869687"/>
    <lineage>
        <taxon>Bacteria</taxon>
        <taxon>Pseudomonadati</taxon>
        <taxon>Pseudomonadota</taxon>
        <taxon>Gammaproteobacteria</taxon>
        <taxon>Enterobacterales</taxon>
        <taxon>Enterobacteriaceae</taxon>
        <taxon>Escherichia</taxon>
    </lineage>
</organism>
<accession>A0AAN3V791</accession>
<dbReference type="EMBL" id="AFAA02000009">
    <property type="protein sequence ID" value="EII35884.1"/>
    <property type="molecule type" value="Genomic_DNA"/>
</dbReference>
<keyword evidence="1" id="KW-0812">Transmembrane</keyword>
<evidence type="ECO:0000313" key="3">
    <source>
        <dbReference type="Proteomes" id="UP000003866"/>
    </source>
</evidence>
<sequence length="54" mass="5810">MWMVATFIVVASSFVRLVGEGKDLAGVIFGSILLWVIIGVAPVAVAKMAWRFVS</sequence>
<evidence type="ECO:0000313" key="2">
    <source>
        <dbReference type="EMBL" id="EII35884.1"/>
    </source>
</evidence>
<name>A0AAN3V791_ECOLX</name>
<protein>
    <submittedName>
        <fullName evidence="2">Uncharacterized protein</fullName>
    </submittedName>
</protein>